<dbReference type="GeneTree" id="ENSGT00950000183008"/>
<dbReference type="VEuPathDB" id="HostDB:ENSMUSG00000022203"/>
<evidence type="ECO:0000313" key="5">
    <source>
        <dbReference type="MGI" id="MGI:105311"/>
    </source>
</evidence>
<dbReference type="Antibodypedia" id="22453">
    <property type="antibodies" value="74 antibodies from 22 providers"/>
</dbReference>
<dbReference type="ProteomicsDB" id="347175"/>
<evidence type="ECO:0000256" key="2">
    <source>
        <dbReference type="SAM" id="MobiDB-lite"/>
    </source>
</evidence>
<reference evidence="4" key="3">
    <citation type="submission" date="2025-08" db="UniProtKB">
        <authorList>
            <consortium name="Ensembl"/>
        </authorList>
    </citation>
    <scope>IDENTIFICATION</scope>
    <source>
        <strain evidence="4">C57BL/6J</strain>
    </source>
</reference>
<dbReference type="ExpressionAtlas" id="A0A2I3BQ52">
    <property type="expression patterns" value="baseline and differential"/>
</dbReference>
<feature type="domain" description="SH3" evidence="3">
    <location>
        <begin position="11"/>
        <end position="32"/>
    </location>
</feature>
<dbReference type="Proteomes" id="UP000000589">
    <property type="component" value="Chromosome 14"/>
</dbReference>
<evidence type="ECO:0000259" key="3">
    <source>
        <dbReference type="Pfam" id="PF00018"/>
    </source>
</evidence>
<evidence type="ECO:0000313" key="4">
    <source>
        <dbReference type="Ensembl" id="ENSMUSP00000154047.2"/>
    </source>
</evidence>
<gene>
    <name evidence="4 5" type="primary">Efs</name>
</gene>
<accession>A0A2I3BQ52</accession>
<organism evidence="4 6">
    <name type="scientific">Mus musculus</name>
    <name type="common">Mouse</name>
    <dbReference type="NCBI Taxonomy" id="10090"/>
    <lineage>
        <taxon>Eukaryota</taxon>
        <taxon>Metazoa</taxon>
        <taxon>Chordata</taxon>
        <taxon>Craniata</taxon>
        <taxon>Vertebrata</taxon>
        <taxon>Euteleostomi</taxon>
        <taxon>Mammalia</taxon>
        <taxon>Eutheria</taxon>
        <taxon>Euarchontoglires</taxon>
        <taxon>Glires</taxon>
        <taxon>Rodentia</taxon>
        <taxon>Myomorpha</taxon>
        <taxon>Muroidea</taxon>
        <taxon>Muridae</taxon>
        <taxon>Murinae</taxon>
        <taxon>Mus</taxon>
        <taxon>Mus</taxon>
    </lineage>
</organism>
<proteinExistence type="evidence at protein level"/>
<reference evidence="4 6" key="1">
    <citation type="journal article" date="2009" name="PLoS Biol.">
        <title>Lineage-specific biology revealed by a finished genome assembly of the mouse.</title>
        <authorList>
            <consortium name="Mouse Genome Sequencing Consortium"/>
            <person name="Church D.M."/>
            <person name="Goodstadt L."/>
            <person name="Hillier L.W."/>
            <person name="Zody M.C."/>
            <person name="Goldstein S."/>
            <person name="She X."/>
            <person name="Bult C.J."/>
            <person name="Agarwala R."/>
            <person name="Cherry J.L."/>
            <person name="DiCuccio M."/>
            <person name="Hlavina W."/>
            <person name="Kapustin Y."/>
            <person name="Meric P."/>
            <person name="Maglott D."/>
            <person name="Birtle Z."/>
            <person name="Marques A.C."/>
            <person name="Graves T."/>
            <person name="Zhou S."/>
            <person name="Teague B."/>
            <person name="Potamousis K."/>
            <person name="Churas C."/>
            <person name="Place M."/>
            <person name="Herschleb J."/>
            <person name="Runnheim R."/>
            <person name="Forrest D."/>
            <person name="Amos-Landgraf J."/>
            <person name="Schwartz D.C."/>
            <person name="Cheng Z."/>
            <person name="Lindblad-Toh K."/>
            <person name="Eichler E.E."/>
            <person name="Ponting C.P."/>
        </authorList>
    </citation>
    <scope>NUCLEOTIDE SEQUENCE [LARGE SCALE GENOMIC DNA]</scope>
    <source>
        <strain evidence="4 6">C57BL/6J</strain>
    </source>
</reference>
<dbReference type="Gene3D" id="2.30.30.40">
    <property type="entry name" value="SH3 Domains"/>
    <property type="match status" value="1"/>
</dbReference>
<dbReference type="InterPro" id="IPR036028">
    <property type="entry name" value="SH3-like_dom_sf"/>
</dbReference>
<evidence type="ECO:0000313" key="6">
    <source>
        <dbReference type="Proteomes" id="UP000000589"/>
    </source>
</evidence>
<dbReference type="Bgee" id="ENSMUSG00000022203">
    <property type="expression patterns" value="Expressed in choroid plexus of fourth ventricle and 215 other cell types or tissues"/>
</dbReference>
<dbReference type="PANTHER" id="PTHR10654">
    <property type="entry name" value="CAS SCAFFOLDING PROTEIN"/>
    <property type="match status" value="1"/>
</dbReference>
<protein>
    <submittedName>
        <fullName evidence="4">Embryonal Fyn-associated substrate</fullName>
    </submittedName>
</protein>
<dbReference type="PANTHER" id="PTHR10654:SF14">
    <property type="entry name" value="EMBRYONAL FYN-ASSOCIATED SUBSTRATE"/>
    <property type="match status" value="1"/>
</dbReference>
<dbReference type="Pfam" id="PF00018">
    <property type="entry name" value="SH3_1"/>
    <property type="match status" value="1"/>
</dbReference>
<dbReference type="InterPro" id="IPR001452">
    <property type="entry name" value="SH3_domain"/>
</dbReference>
<reference evidence="4" key="4">
    <citation type="submission" date="2025-09" db="UniProtKB">
        <authorList>
            <consortium name="Ensembl"/>
        </authorList>
    </citation>
    <scope>IDENTIFICATION</scope>
    <source>
        <strain evidence="4">C57BL/6J</strain>
    </source>
</reference>
<dbReference type="Ensembl" id="ENSMUST00000227587.2">
    <property type="protein sequence ID" value="ENSMUSP00000154047.2"/>
    <property type="gene ID" value="ENSMUSG00000022203.8"/>
</dbReference>
<name>A0A2I3BQ52_MOUSE</name>
<sequence length="45" mass="4897">MAIATSAQLARALYDNTAESPQELSFRRGDVLRSEAPSCWPSTQA</sequence>
<feature type="region of interest" description="Disordered" evidence="2">
    <location>
        <begin position="19"/>
        <end position="45"/>
    </location>
</feature>
<keyword evidence="6" id="KW-1185">Reference proteome</keyword>
<dbReference type="AlphaFoldDB" id="A0A2I3BQ52"/>
<reference evidence="4 6" key="2">
    <citation type="journal article" date="2011" name="PLoS Biol.">
        <title>Modernizing reference genome assemblies.</title>
        <authorList>
            <person name="Church D.M."/>
            <person name="Schneider V.A."/>
            <person name="Graves T."/>
            <person name="Auger K."/>
            <person name="Cunningham F."/>
            <person name="Bouk N."/>
            <person name="Chen H.C."/>
            <person name="Agarwala R."/>
            <person name="McLaren W.M."/>
            <person name="Ritchie G.R."/>
            <person name="Albracht D."/>
            <person name="Kremitzki M."/>
            <person name="Rock S."/>
            <person name="Kotkiewicz H."/>
            <person name="Kremitzki C."/>
            <person name="Wollam A."/>
            <person name="Trani L."/>
            <person name="Fulton L."/>
            <person name="Fulton R."/>
            <person name="Matthews L."/>
            <person name="Whitehead S."/>
            <person name="Chow W."/>
            <person name="Torrance J."/>
            <person name="Dunn M."/>
            <person name="Harden G."/>
            <person name="Threadgold G."/>
            <person name="Wood J."/>
            <person name="Collins J."/>
            <person name="Heath P."/>
            <person name="Griffiths G."/>
            <person name="Pelan S."/>
            <person name="Grafham D."/>
            <person name="Eichler E.E."/>
            <person name="Weinstock G."/>
            <person name="Mardis E.R."/>
            <person name="Wilson R.K."/>
            <person name="Howe K."/>
            <person name="Flicek P."/>
            <person name="Hubbard T."/>
        </authorList>
    </citation>
    <scope>NUCLEOTIDE SEQUENCE [LARGE SCALE GENOMIC DNA]</scope>
    <source>
        <strain evidence="4 6">C57BL/6J</strain>
    </source>
</reference>
<dbReference type="AGR" id="MGI:105311"/>
<evidence type="ECO:0000256" key="1">
    <source>
        <dbReference type="ARBA" id="ARBA00022443"/>
    </source>
</evidence>
<dbReference type="SMR" id="A0A2I3BQ52"/>
<keyword evidence="7" id="KW-1267">Proteomics identification</keyword>
<keyword evidence="1" id="KW-0728">SH3 domain</keyword>
<dbReference type="MGI" id="MGI:105311">
    <property type="gene designation" value="Efs"/>
</dbReference>
<evidence type="ECO:0007829" key="7">
    <source>
        <dbReference type="ProteomicsDB" id="A0A2I3BQ52"/>
    </source>
</evidence>
<dbReference type="InterPro" id="IPR037362">
    <property type="entry name" value="CAS_fam"/>
</dbReference>
<dbReference type="SUPFAM" id="SSF50044">
    <property type="entry name" value="SH3-domain"/>
    <property type="match status" value="1"/>
</dbReference>